<evidence type="ECO:0000313" key="3">
    <source>
        <dbReference type="Proteomes" id="UP000197090"/>
    </source>
</evidence>
<comment type="caution">
    <text evidence="2">The sequence shown here is derived from an EMBL/GenBank/DDBJ whole genome shotgun (WGS) entry which is preliminary data.</text>
</comment>
<gene>
    <name evidence="2" type="ORF">CEE63_04250</name>
</gene>
<dbReference type="AlphaFoldDB" id="A0A246IBY8"/>
<sequence length="88" mass="8892">MHRTRTGPGRPCLSPCTTDAGGRAALVAYPVSLAPVSADRQSAVLQRASDPLYNGGPAPALRLPSRENGGDGGGWEGEPTAIAPGQLA</sequence>
<feature type="region of interest" description="Disordered" evidence="1">
    <location>
        <begin position="48"/>
        <end position="88"/>
    </location>
</feature>
<evidence type="ECO:0000313" key="2">
    <source>
        <dbReference type="EMBL" id="OWQ77331.1"/>
    </source>
</evidence>
<protein>
    <submittedName>
        <fullName evidence="2">Uncharacterized protein</fullName>
    </submittedName>
</protein>
<evidence type="ECO:0000256" key="1">
    <source>
        <dbReference type="SAM" id="MobiDB-lite"/>
    </source>
</evidence>
<dbReference type="Proteomes" id="UP000197090">
    <property type="component" value="Unassembled WGS sequence"/>
</dbReference>
<proteinExistence type="predicted"/>
<reference evidence="2 3" key="1">
    <citation type="submission" date="2017-06" db="EMBL/GenBank/DDBJ databases">
        <authorList>
            <person name="Kim H.J."/>
            <person name="Triplett B.A."/>
        </authorList>
    </citation>
    <scope>NUCLEOTIDE SEQUENCE [LARGE SCALE GENOMIC DNA]</scope>
    <source>
        <strain evidence="2 3">594</strain>
    </source>
</reference>
<name>A0A246IBY8_STEMA</name>
<organism evidence="2 3">
    <name type="scientific">Stenotrophomonas maltophilia</name>
    <name type="common">Pseudomonas maltophilia</name>
    <name type="synonym">Xanthomonas maltophilia</name>
    <dbReference type="NCBI Taxonomy" id="40324"/>
    <lineage>
        <taxon>Bacteria</taxon>
        <taxon>Pseudomonadati</taxon>
        <taxon>Pseudomonadota</taxon>
        <taxon>Gammaproteobacteria</taxon>
        <taxon>Lysobacterales</taxon>
        <taxon>Lysobacteraceae</taxon>
        <taxon>Stenotrophomonas</taxon>
        <taxon>Stenotrophomonas maltophilia group</taxon>
    </lineage>
</organism>
<dbReference type="EMBL" id="NIVX01000034">
    <property type="protein sequence ID" value="OWQ77331.1"/>
    <property type="molecule type" value="Genomic_DNA"/>
</dbReference>
<accession>A0A246IBY8</accession>